<protein>
    <submittedName>
        <fullName evidence="1">Uncharacterized protein</fullName>
    </submittedName>
</protein>
<reference evidence="1 2" key="1">
    <citation type="submission" date="2019-10" db="EMBL/GenBank/DDBJ databases">
        <title>Gracilibacillus salitolerans sp. nov., a moderate halophile isolated from a saline soil in northwest China.</title>
        <authorList>
            <person name="Gan L."/>
        </authorList>
    </citation>
    <scope>NUCLEOTIDE SEQUENCE [LARGE SCALE GENOMIC DNA]</scope>
    <source>
        <strain evidence="1 2">TP2-8</strain>
    </source>
</reference>
<organism evidence="1 2">
    <name type="scientific">Gracilibacillus thailandensis</name>
    <dbReference type="NCBI Taxonomy" id="563735"/>
    <lineage>
        <taxon>Bacteria</taxon>
        <taxon>Bacillati</taxon>
        <taxon>Bacillota</taxon>
        <taxon>Bacilli</taxon>
        <taxon>Bacillales</taxon>
        <taxon>Bacillaceae</taxon>
        <taxon>Gracilibacillus</taxon>
    </lineage>
</organism>
<accession>A0A6N7QZ88</accession>
<dbReference type="RefSeq" id="WP_153834949.1">
    <property type="nucleotide sequence ID" value="NZ_JBHUMW010000103.1"/>
</dbReference>
<name>A0A6N7QZ88_9BACI</name>
<sequence length="59" mass="6459">MNEKKPIIEVKNDGDVSIQSMCSPIRKCCLEPGCMGTFVPLYGSTYVFDHCGCDDVVIA</sequence>
<comment type="caution">
    <text evidence="1">The sequence shown here is derived from an EMBL/GenBank/DDBJ whole genome shotgun (WGS) entry which is preliminary data.</text>
</comment>
<evidence type="ECO:0000313" key="1">
    <source>
        <dbReference type="EMBL" id="MRI66201.1"/>
    </source>
</evidence>
<dbReference type="AlphaFoldDB" id="A0A6N7QZ88"/>
<keyword evidence="2" id="KW-1185">Reference proteome</keyword>
<proteinExistence type="predicted"/>
<gene>
    <name evidence="1" type="ORF">GH885_07555</name>
</gene>
<dbReference type="EMBL" id="WJEE01000012">
    <property type="protein sequence ID" value="MRI66201.1"/>
    <property type="molecule type" value="Genomic_DNA"/>
</dbReference>
<evidence type="ECO:0000313" key="2">
    <source>
        <dbReference type="Proteomes" id="UP000435187"/>
    </source>
</evidence>
<dbReference type="Proteomes" id="UP000435187">
    <property type="component" value="Unassembled WGS sequence"/>
</dbReference>